<reference evidence="4" key="1">
    <citation type="submission" date="2020-07" db="EMBL/GenBank/DDBJ databases">
        <authorList>
            <person name="Lin J."/>
        </authorList>
    </citation>
    <scope>NUCLEOTIDE SEQUENCE</scope>
</reference>
<keyword evidence="3" id="KW-0812">Transmembrane</keyword>
<dbReference type="InterPro" id="IPR044839">
    <property type="entry name" value="NDR1-like"/>
</dbReference>
<dbReference type="PANTHER" id="PTHR31415:SF4">
    <property type="entry name" value="NDR1_HIN1-LIKE PROTEIN 3"/>
    <property type="match status" value="1"/>
</dbReference>
<dbReference type="GO" id="GO:0098542">
    <property type="term" value="P:defense response to other organism"/>
    <property type="evidence" value="ECO:0007669"/>
    <property type="project" value="InterPro"/>
</dbReference>
<evidence type="ECO:0000256" key="1">
    <source>
        <dbReference type="ARBA" id="ARBA00004370"/>
    </source>
</evidence>
<dbReference type="GO" id="GO:0005886">
    <property type="term" value="C:plasma membrane"/>
    <property type="evidence" value="ECO:0007669"/>
    <property type="project" value="TreeGrafter"/>
</dbReference>
<dbReference type="GO" id="GO:0009506">
    <property type="term" value="C:plasmodesma"/>
    <property type="evidence" value="ECO:0007669"/>
    <property type="project" value="TreeGrafter"/>
</dbReference>
<proteinExistence type="predicted"/>
<dbReference type="EMBL" id="LR862138">
    <property type="protein sequence ID" value="CAD1817949.1"/>
    <property type="molecule type" value="Genomic_DNA"/>
</dbReference>
<comment type="subcellular location">
    <subcellularLocation>
        <location evidence="1">Membrane</location>
    </subcellularLocation>
</comment>
<dbReference type="PANTHER" id="PTHR31415">
    <property type="entry name" value="OS05G0367900 PROTEIN"/>
    <property type="match status" value="1"/>
</dbReference>
<keyword evidence="3" id="KW-1133">Transmembrane helix</keyword>
<accession>A0A6V7NH73</accession>
<evidence type="ECO:0000313" key="4">
    <source>
        <dbReference type="EMBL" id="CAD1817949.1"/>
    </source>
</evidence>
<evidence type="ECO:0008006" key="5">
    <source>
        <dbReference type="Google" id="ProtNLM"/>
    </source>
</evidence>
<keyword evidence="2 3" id="KW-0472">Membrane</keyword>
<evidence type="ECO:0000256" key="3">
    <source>
        <dbReference type="SAM" id="Phobius"/>
    </source>
</evidence>
<sequence>MGSCTNVVLCCGITTFIIGLIIVLPIVLTIVLDVQVSVEDATLARFALADKPTALSYNLSTVVRLHNPNYYYGVYYDQVEANFFFDGQRFDWLTLPNFYQHPKKTSRYYPAIDGQSDITLGTTGLNNFVRENQTGLFSLELQLDAYVRFKKTHCRLLVTCPLAVLLTAAAGTTAAAFQRTKCSMDYPYDDPRFSVEDAALTCFALATKPTSLSYNLSPVIRIHNPNYYFGIYYDQVQAHFLFEGQRFDWLTFSTFYQHRKKTYKYYPVIGGQSDITLGALASTTS</sequence>
<feature type="transmembrane region" description="Helical" evidence="3">
    <location>
        <begin position="6"/>
        <end position="32"/>
    </location>
</feature>
<name>A0A6V7NH73_ANACO</name>
<protein>
    <recommendedName>
        <fullName evidence="5">Late embryogenesis abundant protein LEA-2 subgroup domain-containing protein</fullName>
    </recommendedName>
</protein>
<dbReference type="AlphaFoldDB" id="A0A6V7NH73"/>
<evidence type="ECO:0000256" key="2">
    <source>
        <dbReference type="ARBA" id="ARBA00023136"/>
    </source>
</evidence>
<organism evidence="4">
    <name type="scientific">Ananas comosus var. bracteatus</name>
    <name type="common">red pineapple</name>
    <dbReference type="NCBI Taxonomy" id="296719"/>
    <lineage>
        <taxon>Eukaryota</taxon>
        <taxon>Viridiplantae</taxon>
        <taxon>Streptophyta</taxon>
        <taxon>Embryophyta</taxon>
        <taxon>Tracheophyta</taxon>
        <taxon>Spermatophyta</taxon>
        <taxon>Magnoliopsida</taxon>
        <taxon>Liliopsida</taxon>
        <taxon>Poales</taxon>
        <taxon>Bromeliaceae</taxon>
        <taxon>Bromelioideae</taxon>
        <taxon>Ananas</taxon>
    </lineage>
</organism>
<gene>
    <name evidence="4" type="ORF">CB5_LOCUS1160</name>
</gene>